<proteinExistence type="predicted"/>
<keyword evidence="3" id="KW-0804">Transcription</keyword>
<dbReference type="PROSITE" id="PS50977">
    <property type="entry name" value="HTH_TETR_2"/>
    <property type="match status" value="1"/>
</dbReference>
<feature type="DNA-binding region" description="H-T-H motif" evidence="4">
    <location>
        <begin position="37"/>
        <end position="56"/>
    </location>
</feature>
<organism evidence="6 7">
    <name type="scientific">Conexibacter woesei (strain DSM 14684 / CCUG 47730 / CIP 108061 / JCM 11494 / NBRC 100937 / ID131577)</name>
    <dbReference type="NCBI Taxonomy" id="469383"/>
    <lineage>
        <taxon>Bacteria</taxon>
        <taxon>Bacillati</taxon>
        <taxon>Actinomycetota</taxon>
        <taxon>Thermoleophilia</taxon>
        <taxon>Solirubrobacterales</taxon>
        <taxon>Conexibacteraceae</taxon>
        <taxon>Conexibacter</taxon>
    </lineage>
</organism>
<gene>
    <name evidence="6" type="ordered locus">Cwoe_5737</name>
</gene>
<dbReference type="InterPro" id="IPR040611">
    <property type="entry name" value="AlkX_C"/>
</dbReference>
<accession>D3F1V7</accession>
<name>D3F1V7_CONWI</name>
<dbReference type="AlphaFoldDB" id="D3F1V7"/>
<reference evidence="7" key="2">
    <citation type="submission" date="2010-01" db="EMBL/GenBank/DDBJ databases">
        <title>The complete genome of Conexibacter woesei DSM 14684.</title>
        <authorList>
            <consortium name="US DOE Joint Genome Institute (JGI-PGF)"/>
            <person name="Lucas S."/>
            <person name="Copeland A."/>
            <person name="Lapidus A."/>
            <person name="Glavina del Rio T."/>
            <person name="Dalin E."/>
            <person name="Tice H."/>
            <person name="Bruce D."/>
            <person name="Goodwin L."/>
            <person name="Pitluck S."/>
            <person name="Kyrpides N."/>
            <person name="Mavromatis K."/>
            <person name="Ivanova N."/>
            <person name="Mikhailova N."/>
            <person name="Chertkov O."/>
            <person name="Brettin T."/>
            <person name="Detter J.C."/>
            <person name="Han C."/>
            <person name="Larimer F."/>
            <person name="Land M."/>
            <person name="Hauser L."/>
            <person name="Markowitz V."/>
            <person name="Cheng J.-F."/>
            <person name="Hugenholtz P."/>
            <person name="Woyke T."/>
            <person name="Wu D."/>
            <person name="Pukall R."/>
            <person name="Steenblock K."/>
            <person name="Schneider S."/>
            <person name="Klenk H.-P."/>
            <person name="Eisen J.A."/>
        </authorList>
    </citation>
    <scope>NUCLEOTIDE SEQUENCE [LARGE SCALE GENOMIC DNA]</scope>
    <source>
        <strain evidence="7">DSM 14684 / CIP 108061 / JCM 11494 / NBRC 100937 / ID131577</strain>
    </source>
</reference>
<dbReference type="GO" id="GO:0003700">
    <property type="term" value="F:DNA-binding transcription factor activity"/>
    <property type="evidence" value="ECO:0007669"/>
    <property type="project" value="TreeGrafter"/>
</dbReference>
<dbReference type="HOGENOM" id="CLU_088557_0_0_11"/>
<evidence type="ECO:0000256" key="2">
    <source>
        <dbReference type="ARBA" id="ARBA00023125"/>
    </source>
</evidence>
<dbReference type="InterPro" id="IPR009057">
    <property type="entry name" value="Homeodomain-like_sf"/>
</dbReference>
<evidence type="ECO:0000313" key="7">
    <source>
        <dbReference type="Proteomes" id="UP000008229"/>
    </source>
</evidence>
<evidence type="ECO:0000256" key="1">
    <source>
        <dbReference type="ARBA" id="ARBA00023015"/>
    </source>
</evidence>
<dbReference type="PANTHER" id="PTHR30055">
    <property type="entry name" value="HTH-TYPE TRANSCRIPTIONAL REGULATOR RUTR"/>
    <property type="match status" value="1"/>
</dbReference>
<dbReference type="InterPro" id="IPR001647">
    <property type="entry name" value="HTH_TetR"/>
</dbReference>
<dbReference type="STRING" id="469383.Cwoe_5737"/>
<dbReference type="Gene3D" id="1.10.357.10">
    <property type="entry name" value="Tetracycline Repressor, domain 2"/>
    <property type="match status" value="1"/>
</dbReference>
<evidence type="ECO:0000256" key="3">
    <source>
        <dbReference type="ARBA" id="ARBA00023163"/>
    </source>
</evidence>
<protein>
    <submittedName>
        <fullName evidence="6">Transcriptional regulator, TetR family</fullName>
    </submittedName>
</protein>
<dbReference type="OrthoDB" id="4371863at2"/>
<dbReference type="GO" id="GO:0000976">
    <property type="term" value="F:transcription cis-regulatory region binding"/>
    <property type="evidence" value="ECO:0007669"/>
    <property type="project" value="TreeGrafter"/>
</dbReference>
<evidence type="ECO:0000313" key="6">
    <source>
        <dbReference type="EMBL" id="ADB54138.1"/>
    </source>
</evidence>
<dbReference type="SMR" id="D3F1V7"/>
<dbReference type="eggNOG" id="COG1309">
    <property type="taxonomic scope" value="Bacteria"/>
</dbReference>
<dbReference type="EMBL" id="CP001854">
    <property type="protein sequence ID" value="ADB54138.1"/>
    <property type="molecule type" value="Genomic_DNA"/>
</dbReference>
<dbReference type="InterPro" id="IPR050109">
    <property type="entry name" value="HTH-type_TetR-like_transc_reg"/>
</dbReference>
<sequence length="203" mass="22097">MAQARTPYAVAARELLRDTLFDAARDALALRPWADVTMAEIATAAGVSRQTLYKEFGSRDEFAQQFVVREGVRFLAAVEDAVRRHLDDPRAALAAALGVFLTAAAEDPIVRTLLHDDGTGGMLPLVTTQSQPVVTFASLRLTEVIHDGWPQVERAEVELLAECLVRLAISYAMLPKDPPEQAIPTVMALIEPYVERALADAGC</sequence>
<dbReference type="KEGG" id="cwo:Cwoe_5737"/>
<dbReference type="Proteomes" id="UP000008229">
    <property type="component" value="Chromosome"/>
</dbReference>
<dbReference type="Pfam" id="PF00440">
    <property type="entry name" value="TetR_N"/>
    <property type="match status" value="1"/>
</dbReference>
<evidence type="ECO:0000256" key="4">
    <source>
        <dbReference type="PROSITE-ProRule" id="PRU00335"/>
    </source>
</evidence>
<dbReference type="RefSeq" id="WP_012937189.1">
    <property type="nucleotide sequence ID" value="NC_013739.1"/>
</dbReference>
<keyword evidence="2 4" id="KW-0238">DNA-binding</keyword>
<feature type="domain" description="HTH tetR-type" evidence="5">
    <location>
        <begin position="14"/>
        <end position="74"/>
    </location>
</feature>
<reference evidence="6 7" key="1">
    <citation type="journal article" date="2010" name="Stand. Genomic Sci.">
        <title>Complete genome sequence of Conexibacter woesei type strain (ID131577).</title>
        <authorList>
            <person name="Pukall R."/>
            <person name="Lapidus A."/>
            <person name="Glavina Del Rio T."/>
            <person name="Copeland A."/>
            <person name="Tice H."/>
            <person name="Cheng J.-F."/>
            <person name="Lucas S."/>
            <person name="Chen F."/>
            <person name="Nolan M."/>
            <person name="Bruce D."/>
            <person name="Goodwin L."/>
            <person name="Pitluck S."/>
            <person name="Mavromatis K."/>
            <person name="Ivanova N."/>
            <person name="Ovchinnikova G."/>
            <person name="Pati A."/>
            <person name="Chen A."/>
            <person name="Palaniappan K."/>
            <person name="Land M."/>
            <person name="Hauser L."/>
            <person name="Chang Y.-J."/>
            <person name="Jeffries C.D."/>
            <person name="Chain P."/>
            <person name="Meincke L."/>
            <person name="Sims D."/>
            <person name="Brettin T."/>
            <person name="Detter J.C."/>
            <person name="Rohde M."/>
            <person name="Goeker M."/>
            <person name="Bristow J."/>
            <person name="Eisen J.A."/>
            <person name="Markowitz V."/>
            <person name="Kyrpides N.C."/>
            <person name="Klenk H.-P."/>
            <person name="Hugenholtz P."/>
        </authorList>
    </citation>
    <scope>NUCLEOTIDE SEQUENCE [LARGE SCALE GENOMIC DNA]</scope>
    <source>
        <strain evidence="7">DSM 14684 / CIP 108061 / JCM 11494 / NBRC 100937 / ID131577</strain>
    </source>
</reference>
<keyword evidence="7" id="KW-1185">Reference proteome</keyword>
<keyword evidence="1" id="KW-0805">Transcription regulation</keyword>
<evidence type="ECO:0000259" key="5">
    <source>
        <dbReference type="PROSITE" id="PS50977"/>
    </source>
</evidence>
<dbReference type="Pfam" id="PF18556">
    <property type="entry name" value="TetR_C_35"/>
    <property type="match status" value="1"/>
</dbReference>
<dbReference type="PANTHER" id="PTHR30055:SF234">
    <property type="entry name" value="HTH-TYPE TRANSCRIPTIONAL REGULATOR BETI"/>
    <property type="match status" value="1"/>
</dbReference>
<dbReference type="SUPFAM" id="SSF46689">
    <property type="entry name" value="Homeodomain-like"/>
    <property type="match status" value="1"/>
</dbReference>